<dbReference type="SFLD" id="SFLDS00003">
    <property type="entry name" value="Haloacid_Dehalogenase"/>
    <property type="match status" value="1"/>
</dbReference>
<dbReference type="NCBIfam" id="TIGR01484">
    <property type="entry name" value="HAD-SF-IIB"/>
    <property type="match status" value="1"/>
</dbReference>
<dbReference type="Pfam" id="PF05116">
    <property type="entry name" value="S6PP"/>
    <property type="match status" value="1"/>
</dbReference>
<feature type="domain" description="Sucrose phosphatase-like" evidence="2">
    <location>
        <begin position="2"/>
        <end position="267"/>
    </location>
</feature>
<comment type="caution">
    <text evidence="3">The sequence shown here is derived from an EMBL/GenBank/DDBJ whole genome shotgun (WGS) entry which is preliminary data.</text>
</comment>
<dbReference type="GO" id="GO:0016791">
    <property type="term" value="F:phosphatase activity"/>
    <property type="evidence" value="ECO:0007669"/>
    <property type="project" value="UniProtKB-ARBA"/>
</dbReference>
<evidence type="ECO:0000256" key="1">
    <source>
        <dbReference type="ARBA" id="ARBA00022801"/>
    </source>
</evidence>
<dbReference type="SFLD" id="SFLDG01140">
    <property type="entry name" value="C2.B:_Phosphomannomutase_and_P"/>
    <property type="match status" value="1"/>
</dbReference>
<dbReference type="Gene3D" id="3.40.50.1000">
    <property type="entry name" value="HAD superfamily/HAD-like"/>
    <property type="match status" value="1"/>
</dbReference>
<dbReference type="SFLD" id="SFLDG01141">
    <property type="entry name" value="C2.B.1:_Sucrose_Phosphatase_Li"/>
    <property type="match status" value="1"/>
</dbReference>
<dbReference type="InterPro" id="IPR006380">
    <property type="entry name" value="SPP-like_dom"/>
</dbReference>
<dbReference type="EMBL" id="MTKQ01000252">
    <property type="protein sequence ID" value="RWX45836.1"/>
    <property type="molecule type" value="Genomic_DNA"/>
</dbReference>
<dbReference type="Gene3D" id="3.90.1070.10">
    <property type="match status" value="1"/>
</dbReference>
<accession>A0A3S3R710</accession>
<dbReference type="InterPro" id="IPR051518">
    <property type="entry name" value="Sucrose_Phosphatase"/>
</dbReference>
<evidence type="ECO:0000313" key="3">
    <source>
        <dbReference type="EMBL" id="RWX45836.1"/>
    </source>
</evidence>
<name>A0A3S3R710_9BACT</name>
<dbReference type="Proteomes" id="UP000286862">
    <property type="component" value="Unassembled WGS sequence"/>
</dbReference>
<evidence type="ECO:0000313" key="4">
    <source>
        <dbReference type="Proteomes" id="UP000286862"/>
    </source>
</evidence>
<dbReference type="InterPro" id="IPR023214">
    <property type="entry name" value="HAD_sf"/>
</dbReference>
<gene>
    <name evidence="3" type="ORF">VT99_12523</name>
</gene>
<keyword evidence="1" id="KW-0378">Hydrolase</keyword>
<dbReference type="PANTHER" id="PTHR46521:SF4">
    <property type="entry name" value="SUCROSE-PHOSPHATASE 2-RELATED"/>
    <property type="match status" value="1"/>
</dbReference>
<sequence>MKLLVCTDLDRTLLPNGPQAESPEARPAFAALAKDPRVRIVYVTGRSIRLTEEAVEAFQVPFPDVLIADVGTTICHRAQGEWQHDRDWDTLLGREWYQVNNSLAGLLLDLPGLEMQEEEKQTRFKLSYYVDGDVDRQRLARSINSILARQGIRASLIWSHDEVADQELLDILPAGADKYQALQFLRRQLGYRLDEMLFSGDSGNDLEVLTSEIPAVLVANARLEVAEKARMMAAVAGNGASLYLARGGFRGMNGCYSAGILEGAAHYYPEIFQNAP</sequence>
<organism evidence="3 4">
    <name type="scientific">Candidatus Electrothrix marina</name>
    <dbReference type="NCBI Taxonomy" id="1859130"/>
    <lineage>
        <taxon>Bacteria</taxon>
        <taxon>Pseudomonadati</taxon>
        <taxon>Thermodesulfobacteriota</taxon>
        <taxon>Desulfobulbia</taxon>
        <taxon>Desulfobulbales</taxon>
        <taxon>Desulfobulbaceae</taxon>
        <taxon>Candidatus Electrothrix</taxon>
    </lineage>
</organism>
<proteinExistence type="predicted"/>
<dbReference type="AlphaFoldDB" id="A0A3S3R710"/>
<dbReference type="InterPro" id="IPR006379">
    <property type="entry name" value="HAD-SF_hydro_IIB"/>
</dbReference>
<evidence type="ECO:0000259" key="2">
    <source>
        <dbReference type="Pfam" id="PF05116"/>
    </source>
</evidence>
<dbReference type="InterPro" id="IPR036412">
    <property type="entry name" value="HAD-like_sf"/>
</dbReference>
<dbReference type="SUPFAM" id="SSF56784">
    <property type="entry name" value="HAD-like"/>
    <property type="match status" value="1"/>
</dbReference>
<dbReference type="PANTHER" id="PTHR46521">
    <property type="entry name" value="SUCROSE-PHOSPHATASE 2-RELATED"/>
    <property type="match status" value="1"/>
</dbReference>
<protein>
    <recommendedName>
        <fullName evidence="2">Sucrose phosphatase-like domain-containing protein</fullName>
    </recommendedName>
</protein>
<reference evidence="3 4" key="1">
    <citation type="submission" date="2017-01" db="EMBL/GenBank/DDBJ databases">
        <title>The cable genome- insights into the physiology and evolution of filamentous bacteria capable of sulfide oxidation via long distance electron transfer.</title>
        <authorList>
            <person name="Schreiber L."/>
            <person name="Bjerg J.T."/>
            <person name="Boggild A."/>
            <person name="Van De Vossenberg J."/>
            <person name="Meysman F."/>
            <person name="Nielsen L.P."/>
            <person name="Schramm A."/>
            <person name="Kjeldsen K.U."/>
        </authorList>
    </citation>
    <scope>NUCLEOTIDE SEQUENCE [LARGE SCALE GENOMIC DNA]</scope>
    <source>
        <strain evidence="3">A2</strain>
    </source>
</reference>